<feature type="compositionally biased region" description="Polar residues" evidence="1">
    <location>
        <begin position="91"/>
        <end position="104"/>
    </location>
</feature>
<dbReference type="Proteomes" id="UP000044071">
    <property type="component" value="Unassembled WGS sequence"/>
</dbReference>
<evidence type="ECO:0000256" key="1">
    <source>
        <dbReference type="SAM" id="MobiDB-lite"/>
    </source>
</evidence>
<proteinExistence type="predicted"/>
<feature type="compositionally biased region" description="Basic and acidic residues" evidence="1">
    <location>
        <begin position="106"/>
        <end position="115"/>
    </location>
</feature>
<dbReference type="AlphaFoldDB" id="A0A078L1F2"/>
<feature type="region of interest" description="Disordered" evidence="1">
    <location>
        <begin position="91"/>
        <end position="115"/>
    </location>
</feature>
<dbReference type="EMBL" id="CCSB01000002">
    <property type="protein sequence ID" value="CDZ77883.1"/>
    <property type="molecule type" value="Genomic_DNA"/>
</dbReference>
<evidence type="ECO:0000313" key="3">
    <source>
        <dbReference type="Proteomes" id="UP000044071"/>
    </source>
</evidence>
<evidence type="ECO:0000313" key="2">
    <source>
        <dbReference type="EMBL" id="CDZ77883.1"/>
    </source>
</evidence>
<keyword evidence="3" id="KW-1185">Reference proteome</keyword>
<name>A0A078L1F2_9GAMM</name>
<sequence length="115" mass="13196">MLKCVVLSHRIPPLRTALGPRDYESLKVQHRNHLVANDYKYDSIPQTPKDFALAMISYPHLLASANLGIYDVLSKVEDKEIVREFFKSPSLAKSATPEQRTQLTARPEEAPRYRF</sequence>
<protein>
    <submittedName>
        <fullName evidence="2">Uncharacterized protein</fullName>
    </submittedName>
</protein>
<organism evidence="2 3">
    <name type="scientific">Legionella massiliensis</name>
    <dbReference type="NCBI Taxonomy" id="1034943"/>
    <lineage>
        <taxon>Bacteria</taxon>
        <taxon>Pseudomonadati</taxon>
        <taxon>Pseudomonadota</taxon>
        <taxon>Gammaproteobacteria</taxon>
        <taxon>Legionellales</taxon>
        <taxon>Legionellaceae</taxon>
        <taxon>Legionella</taxon>
    </lineage>
</organism>
<accession>A0A078L1F2</accession>
<reference evidence="2 3" key="1">
    <citation type="submission" date="2014-06" db="EMBL/GenBank/DDBJ databases">
        <authorList>
            <person name="Urmite Genomes Urmite Genomes"/>
        </authorList>
    </citation>
    <scope>NUCLEOTIDE SEQUENCE [LARGE SCALE GENOMIC DNA]</scope>
</reference>
<gene>
    <name evidence="2" type="ORF">BN59_02176</name>
</gene>